<dbReference type="Proteomes" id="UP000188181">
    <property type="component" value="Chromosome"/>
</dbReference>
<keyword evidence="2" id="KW-1185">Reference proteome</keyword>
<evidence type="ECO:0000313" key="2">
    <source>
        <dbReference type="Proteomes" id="UP000188181"/>
    </source>
</evidence>
<accession>A0A1Q2MGB0</accession>
<protein>
    <submittedName>
        <fullName evidence="1">Uncharacterized protein</fullName>
    </submittedName>
</protein>
<proteinExistence type="predicted"/>
<reference evidence="2" key="1">
    <citation type="submission" date="2017-02" db="EMBL/GenBank/DDBJ databases">
        <title>Comparative genomics and description of representatives of a novel lineage of planctomycetes thriving in anoxic sediments.</title>
        <authorList>
            <person name="Spring S."/>
            <person name="Bunk B."/>
            <person name="Sproer C."/>
        </authorList>
    </citation>
    <scope>NUCLEOTIDE SEQUENCE [LARGE SCALE GENOMIC DNA]</scope>
    <source>
        <strain evidence="2">SM-Chi-D1</strain>
    </source>
</reference>
<gene>
    <name evidence="1" type="ORF">SMSP2_01964</name>
</gene>
<name>A0A1Q2MGB0_9BACT</name>
<dbReference type="STRING" id="1851148.SMSP2_01964"/>
<evidence type="ECO:0000313" key="1">
    <source>
        <dbReference type="EMBL" id="AQQ71588.1"/>
    </source>
</evidence>
<dbReference type="RefSeq" id="WP_146683752.1">
    <property type="nucleotide sequence ID" value="NZ_CP019646.1"/>
</dbReference>
<organism evidence="1 2">
    <name type="scientific">Limihaloglobus sulfuriphilus</name>
    <dbReference type="NCBI Taxonomy" id="1851148"/>
    <lineage>
        <taxon>Bacteria</taxon>
        <taxon>Pseudomonadati</taxon>
        <taxon>Planctomycetota</taxon>
        <taxon>Phycisphaerae</taxon>
        <taxon>Sedimentisphaerales</taxon>
        <taxon>Sedimentisphaeraceae</taxon>
        <taxon>Limihaloglobus</taxon>
    </lineage>
</organism>
<dbReference type="KEGG" id="pbas:SMSP2_01964"/>
<dbReference type="EMBL" id="CP019646">
    <property type="protein sequence ID" value="AQQ71588.1"/>
    <property type="molecule type" value="Genomic_DNA"/>
</dbReference>
<sequence length="972" mass="109922">MNDNRQIETNKSILIIAALILSPLVCGSYADYKPLKPQDQLRRLYAPYSMQELNCYALNYCENLFDKRVNLISYTHLNYDIPSWDAWHLHFPDDNARLIESLVYEDQYSPVVRLELVRRLTKGIMKARYPGTRAYYSFRHRNDGKTFLIFEDEDTNKLRLSTWGDYVMGYVKTGFTARYGKDIIDIEDCEYADTPEGAGRMSVARIKTDENGIVVTDGGASRYWNESPFVFEREFTCGTREIDFTGKYWFSNEDMPPEFAFSAAGADSIDITIGDHMINFGSSWKDAESFIHLPDRKTVYSSKADGNISFDNPDFNYFILRKGVNWTGRGYSMAMLVIFDKRPQQMKAAAEGGYGEIKLTYDKENSRAGGRVWICPFDWINHNDMDYVFSNAESFLKTGKLMHNGYPSQQIFDNIPAGLAAGAYLLAKYGDPSAQTALIQAEAAADAILLPELDGMTLDHRVFSEARAAAWMIRAGKLTENQRLVDKYTPWLQRVMKRMLSAESSYDGSGWVSGWRHFYATRAVWLAYEATENPEYLEAYQRAMDVYDIDKDGIYRNGEKMASPGDADETYFGSLPLGAWGHAGMLDKADMLINLEVPAGQKSGVSPETPLKELWHDGGAGPWTQDDAQPNFAGFCLRGLNIPQKAKTFTPLASFPLYDEQGNVTATYKPMVNNPYLPDSGCELLVRGGENIDLDYSVTEINFKPGWAEEKQFLVQDGGELEGGIRKINYGDKTPIYKFDAAGAANAAVDMVLQGNALTVDVSPDGKRWFQRLNTWSDESVKDSIDVSFLTGSRDELIKIDVITPSGDASVLKQDKNTQLLREHCRYVGRGGHFIYELDTDGLTECHLEFVMGNGYNVEFSADGEYWNDGLNERFKEVRDGAKTVDAAWLRIADVTPYLNENGSIYVRFSNNDSFENYQNTGAFLRRLTVYGIFDSDSVYVRFGNCPFGRREQAALSGLTFRKWSKKQKFNN</sequence>
<dbReference type="AlphaFoldDB" id="A0A1Q2MGB0"/>